<dbReference type="InterPro" id="IPR036390">
    <property type="entry name" value="WH_DNA-bd_sf"/>
</dbReference>
<protein>
    <submittedName>
        <fullName evidence="6">LysR family transcriptional regulator</fullName>
    </submittedName>
</protein>
<dbReference type="RefSeq" id="WP_186598327.1">
    <property type="nucleotide sequence ID" value="NZ_JABWRS010000003.1"/>
</dbReference>
<sequence length="297" mass="33114">MFQDELGSLAAFVAVAEAQSFTRAAGRLGTSQSALSHKLKRLEDRLGIRLLTRTTRSVSLTEAGERLLETLKPALEEITSQLATLTEIRDKPAGTIRITSADHVAETILWPALNRLLPEYPDIQVEVSVDNGFVDIVADRYDAGIRLGENLDKDMIAVPIGPAERCVVVGSPAYLAKYSVPTHPDQLSKHRCINRRFPSLGGISAWYFEKDGQQHQVRVTGQVAFNRPEMILEAALSGFGLAMMLDSQVTKQVKTGHLVRVLEQWCPEFPGYYLYYPSSRQTLPAFQLIVDTLRYQR</sequence>
<dbReference type="Pfam" id="PF03466">
    <property type="entry name" value="LysR_substrate"/>
    <property type="match status" value="1"/>
</dbReference>
<keyword evidence="2" id="KW-0805">Transcription regulation</keyword>
<accession>A0ABR6V3B6</accession>
<keyword evidence="4" id="KW-0804">Transcription</keyword>
<evidence type="ECO:0000256" key="1">
    <source>
        <dbReference type="ARBA" id="ARBA00009437"/>
    </source>
</evidence>
<organism evidence="6 7">
    <name type="scientific">Pseudomonas taiwanensis</name>
    <dbReference type="NCBI Taxonomy" id="470150"/>
    <lineage>
        <taxon>Bacteria</taxon>
        <taxon>Pseudomonadati</taxon>
        <taxon>Pseudomonadota</taxon>
        <taxon>Gammaproteobacteria</taxon>
        <taxon>Pseudomonadales</taxon>
        <taxon>Pseudomonadaceae</taxon>
        <taxon>Pseudomonas</taxon>
    </lineage>
</organism>
<dbReference type="PANTHER" id="PTHR30537">
    <property type="entry name" value="HTH-TYPE TRANSCRIPTIONAL REGULATOR"/>
    <property type="match status" value="1"/>
</dbReference>
<comment type="caution">
    <text evidence="6">The sequence shown here is derived from an EMBL/GenBank/DDBJ whole genome shotgun (WGS) entry which is preliminary data.</text>
</comment>
<evidence type="ECO:0000313" key="6">
    <source>
        <dbReference type="EMBL" id="MBC3475001.1"/>
    </source>
</evidence>
<keyword evidence="3" id="KW-0238">DNA-binding</keyword>
<keyword evidence="7" id="KW-1185">Reference proteome</keyword>
<dbReference type="InterPro" id="IPR058163">
    <property type="entry name" value="LysR-type_TF_proteobact-type"/>
</dbReference>
<dbReference type="PANTHER" id="PTHR30537:SF1">
    <property type="entry name" value="HTH-TYPE TRANSCRIPTIONAL REGULATOR PGRR"/>
    <property type="match status" value="1"/>
</dbReference>
<dbReference type="Gene3D" id="1.10.10.10">
    <property type="entry name" value="Winged helix-like DNA-binding domain superfamily/Winged helix DNA-binding domain"/>
    <property type="match status" value="1"/>
</dbReference>
<dbReference type="Gene3D" id="3.40.190.290">
    <property type="match status" value="1"/>
</dbReference>
<comment type="similarity">
    <text evidence="1">Belongs to the LysR transcriptional regulatory family.</text>
</comment>
<dbReference type="Pfam" id="PF00126">
    <property type="entry name" value="HTH_1"/>
    <property type="match status" value="1"/>
</dbReference>
<evidence type="ECO:0000256" key="4">
    <source>
        <dbReference type="ARBA" id="ARBA00023163"/>
    </source>
</evidence>
<name>A0ABR6V3B6_9PSED</name>
<dbReference type="PRINTS" id="PR00039">
    <property type="entry name" value="HTHLYSR"/>
</dbReference>
<dbReference type="PROSITE" id="PS50931">
    <property type="entry name" value="HTH_LYSR"/>
    <property type="match status" value="1"/>
</dbReference>
<evidence type="ECO:0000313" key="7">
    <source>
        <dbReference type="Proteomes" id="UP000628086"/>
    </source>
</evidence>
<dbReference type="InterPro" id="IPR000847">
    <property type="entry name" value="LysR_HTH_N"/>
</dbReference>
<dbReference type="EMBL" id="JABWRS010000003">
    <property type="protein sequence ID" value="MBC3475001.1"/>
    <property type="molecule type" value="Genomic_DNA"/>
</dbReference>
<dbReference type="SUPFAM" id="SSF46785">
    <property type="entry name" value="Winged helix' DNA-binding domain"/>
    <property type="match status" value="1"/>
</dbReference>
<feature type="domain" description="HTH lysR-type" evidence="5">
    <location>
        <begin position="4"/>
        <end position="61"/>
    </location>
</feature>
<dbReference type="Proteomes" id="UP000628086">
    <property type="component" value="Unassembled WGS sequence"/>
</dbReference>
<dbReference type="InterPro" id="IPR005119">
    <property type="entry name" value="LysR_subst-bd"/>
</dbReference>
<gene>
    <name evidence="6" type="ORF">HU747_05255</name>
</gene>
<dbReference type="InterPro" id="IPR036388">
    <property type="entry name" value="WH-like_DNA-bd_sf"/>
</dbReference>
<dbReference type="SUPFAM" id="SSF53850">
    <property type="entry name" value="Periplasmic binding protein-like II"/>
    <property type="match status" value="1"/>
</dbReference>
<evidence type="ECO:0000256" key="2">
    <source>
        <dbReference type="ARBA" id="ARBA00023015"/>
    </source>
</evidence>
<evidence type="ECO:0000259" key="5">
    <source>
        <dbReference type="PROSITE" id="PS50931"/>
    </source>
</evidence>
<proteinExistence type="inferred from homology"/>
<evidence type="ECO:0000256" key="3">
    <source>
        <dbReference type="ARBA" id="ARBA00023125"/>
    </source>
</evidence>
<reference evidence="6 7" key="1">
    <citation type="journal article" date="2020" name="Microorganisms">
        <title>Reliable Identification of Environmental Pseudomonas Isolates Using the rpoD Gene.</title>
        <authorList>
            <consortium name="The Broad Institute Genome Sequencing Platform"/>
            <person name="Girard L."/>
            <person name="Lood C."/>
            <person name="Rokni-Zadeh H."/>
            <person name="van Noort V."/>
            <person name="Lavigne R."/>
            <person name="De Mot R."/>
        </authorList>
    </citation>
    <scope>NUCLEOTIDE SEQUENCE [LARGE SCALE GENOMIC DNA]</scope>
    <source>
        <strain evidence="6 7">RW7P2</strain>
    </source>
</reference>
<dbReference type="CDD" id="cd08474">
    <property type="entry name" value="PBP2_CrgA_like_5"/>
    <property type="match status" value="1"/>
</dbReference>